<protein>
    <submittedName>
        <fullName evidence="2">Uncharacterized protein</fullName>
    </submittedName>
</protein>
<evidence type="ECO:0000313" key="2">
    <source>
        <dbReference type="EMBL" id="KRY99049.1"/>
    </source>
</evidence>
<proteinExistence type="predicted"/>
<feature type="non-terminal residue" evidence="2">
    <location>
        <position position="69"/>
    </location>
</feature>
<evidence type="ECO:0000256" key="1">
    <source>
        <dbReference type="SAM" id="MobiDB-lite"/>
    </source>
</evidence>
<accession>A0A0V1GLP7</accession>
<dbReference type="EMBL" id="JYDP01001032">
    <property type="protein sequence ID" value="KRY99049.1"/>
    <property type="molecule type" value="Genomic_DNA"/>
</dbReference>
<gene>
    <name evidence="2" type="ORF">T11_16875</name>
</gene>
<name>A0A0V1GLP7_9BILA</name>
<keyword evidence="3" id="KW-1185">Reference proteome</keyword>
<evidence type="ECO:0000313" key="3">
    <source>
        <dbReference type="Proteomes" id="UP000055024"/>
    </source>
</evidence>
<sequence length="69" mass="7772">MEGTGSEGGHKKIKKTKENIVKKYQSESDDDFILEEVSEDKEHVISDEESTEEETDSEITPLIVQPGTF</sequence>
<comment type="caution">
    <text evidence="2">The sequence shown here is derived from an EMBL/GenBank/DDBJ whole genome shotgun (WGS) entry which is preliminary data.</text>
</comment>
<organism evidence="2 3">
    <name type="scientific">Trichinella zimbabwensis</name>
    <dbReference type="NCBI Taxonomy" id="268475"/>
    <lineage>
        <taxon>Eukaryota</taxon>
        <taxon>Metazoa</taxon>
        <taxon>Ecdysozoa</taxon>
        <taxon>Nematoda</taxon>
        <taxon>Enoplea</taxon>
        <taxon>Dorylaimia</taxon>
        <taxon>Trichinellida</taxon>
        <taxon>Trichinellidae</taxon>
        <taxon>Trichinella</taxon>
    </lineage>
</organism>
<dbReference type="Proteomes" id="UP000055024">
    <property type="component" value="Unassembled WGS sequence"/>
</dbReference>
<reference evidence="2 3" key="1">
    <citation type="submission" date="2015-01" db="EMBL/GenBank/DDBJ databases">
        <title>Evolution of Trichinella species and genotypes.</title>
        <authorList>
            <person name="Korhonen P.K."/>
            <person name="Edoardo P."/>
            <person name="Giuseppe L.R."/>
            <person name="Gasser R.B."/>
        </authorList>
    </citation>
    <scope>NUCLEOTIDE SEQUENCE [LARGE SCALE GENOMIC DNA]</scope>
    <source>
        <strain evidence="2">ISS1029</strain>
    </source>
</reference>
<dbReference type="AlphaFoldDB" id="A0A0V1GLP7"/>
<feature type="region of interest" description="Disordered" evidence="1">
    <location>
        <begin position="37"/>
        <end position="69"/>
    </location>
</feature>
<feature type="compositionally biased region" description="Acidic residues" evidence="1">
    <location>
        <begin position="47"/>
        <end position="57"/>
    </location>
</feature>